<organism evidence="7 8">
    <name type="scientific">Roseovarius marisflavi</name>
    <dbReference type="NCBI Taxonomy" id="1054996"/>
    <lineage>
        <taxon>Bacteria</taxon>
        <taxon>Pseudomonadati</taxon>
        <taxon>Pseudomonadota</taxon>
        <taxon>Alphaproteobacteria</taxon>
        <taxon>Rhodobacterales</taxon>
        <taxon>Roseobacteraceae</taxon>
        <taxon>Roseovarius</taxon>
    </lineage>
</organism>
<evidence type="ECO:0000256" key="4">
    <source>
        <dbReference type="ARBA" id="ARBA00038306"/>
    </source>
</evidence>
<evidence type="ECO:0000256" key="2">
    <source>
        <dbReference type="ARBA" id="ARBA00022729"/>
    </source>
</evidence>
<dbReference type="PANTHER" id="PTHR34001">
    <property type="entry name" value="BLL7405 PROTEIN"/>
    <property type="match status" value="1"/>
</dbReference>
<dbReference type="PANTHER" id="PTHR34001:SF3">
    <property type="entry name" value="BLL7405 PROTEIN"/>
    <property type="match status" value="1"/>
</dbReference>
<dbReference type="Proteomes" id="UP000184191">
    <property type="component" value="Unassembled WGS sequence"/>
</dbReference>
<dbReference type="InterPro" id="IPR011250">
    <property type="entry name" value="OMP/PagP_B-barrel"/>
</dbReference>
<dbReference type="InterPro" id="IPR051692">
    <property type="entry name" value="OMP-like"/>
</dbReference>
<evidence type="ECO:0000256" key="1">
    <source>
        <dbReference type="ARBA" id="ARBA00004370"/>
    </source>
</evidence>
<dbReference type="GO" id="GO:0016020">
    <property type="term" value="C:membrane"/>
    <property type="evidence" value="ECO:0007669"/>
    <property type="project" value="UniProtKB-SubCell"/>
</dbReference>
<gene>
    <name evidence="7" type="ORF">SAMN05444414_1515</name>
</gene>
<proteinExistence type="inferred from homology"/>
<dbReference type="STRING" id="1054996.SAMN05444414_1515"/>
<evidence type="ECO:0000256" key="5">
    <source>
        <dbReference type="SAM" id="SignalP"/>
    </source>
</evidence>
<dbReference type="OrthoDB" id="268975at2"/>
<dbReference type="SUPFAM" id="SSF56925">
    <property type="entry name" value="OMPA-like"/>
    <property type="match status" value="1"/>
</dbReference>
<keyword evidence="8" id="KW-1185">Reference proteome</keyword>
<dbReference type="Gene3D" id="2.40.160.20">
    <property type="match status" value="1"/>
</dbReference>
<comment type="subcellular location">
    <subcellularLocation>
        <location evidence="1">Membrane</location>
    </subcellularLocation>
</comment>
<dbReference type="AlphaFoldDB" id="A0A1M7DTU6"/>
<comment type="similarity">
    <text evidence="4">Belongs to the Omp25/RopB family.</text>
</comment>
<keyword evidence="3" id="KW-0472">Membrane</keyword>
<protein>
    <submittedName>
        <fullName evidence="7">Opacity protein</fullName>
    </submittedName>
</protein>
<evidence type="ECO:0000256" key="3">
    <source>
        <dbReference type="ARBA" id="ARBA00023136"/>
    </source>
</evidence>
<name>A0A1M7DTU6_9RHOB</name>
<dbReference type="Pfam" id="PF13505">
    <property type="entry name" value="OMP_b-brl"/>
    <property type="match status" value="1"/>
</dbReference>
<keyword evidence="2 5" id="KW-0732">Signal</keyword>
<evidence type="ECO:0000313" key="7">
    <source>
        <dbReference type="EMBL" id="SHL82803.1"/>
    </source>
</evidence>
<feature type="signal peptide" evidence="5">
    <location>
        <begin position="1"/>
        <end position="21"/>
    </location>
</feature>
<feature type="chain" id="PRO_5012680790" evidence="5">
    <location>
        <begin position="22"/>
        <end position="194"/>
    </location>
</feature>
<reference evidence="8" key="1">
    <citation type="submission" date="2016-11" db="EMBL/GenBank/DDBJ databases">
        <authorList>
            <person name="Varghese N."/>
            <person name="Submissions S."/>
        </authorList>
    </citation>
    <scope>NUCLEOTIDE SEQUENCE [LARGE SCALE GENOMIC DNA]</scope>
    <source>
        <strain evidence="8">DSM 29327</strain>
    </source>
</reference>
<sequence>MFKTTTALAALTAVLAAPVSAGNVAEPAPEPAIVAPVAPASPNWTGFYVGGQFGYGWVDTDLPGVKGDDIIGGLVVGYDYDLGNNWVVGGGLDYDWADIKLAPGISVEEVFRAKLRGGYKIGNGLLYGTGGYAWADTDNVGDGDGWLIGGGYEHMVSQNISLGAEVLYHEFNNFGTVKPDVDATTVQARATFRF</sequence>
<evidence type="ECO:0000259" key="6">
    <source>
        <dbReference type="Pfam" id="PF13505"/>
    </source>
</evidence>
<accession>A0A1M7DTU6</accession>
<evidence type="ECO:0000313" key="8">
    <source>
        <dbReference type="Proteomes" id="UP000184191"/>
    </source>
</evidence>
<dbReference type="RefSeq" id="WP_073201039.1">
    <property type="nucleotide sequence ID" value="NZ_FRBN01000051.1"/>
</dbReference>
<feature type="domain" description="Outer membrane protein beta-barrel" evidence="6">
    <location>
        <begin position="36"/>
        <end position="194"/>
    </location>
</feature>
<dbReference type="EMBL" id="FRBN01000051">
    <property type="protein sequence ID" value="SHL82803.1"/>
    <property type="molecule type" value="Genomic_DNA"/>
</dbReference>
<dbReference type="InterPro" id="IPR027385">
    <property type="entry name" value="Beta-barrel_OMP"/>
</dbReference>